<dbReference type="InterPro" id="IPR016140">
    <property type="entry name" value="Bifunc_inhib/LTP/seed_store"/>
</dbReference>
<evidence type="ECO:0000256" key="1">
    <source>
        <dbReference type="ARBA" id="ARBA00008262"/>
    </source>
</evidence>
<dbReference type="PANTHER" id="PTHR35496:SF4">
    <property type="entry name" value="2S SULFUR-RICH SEED STORAGE PROTEIN 2-LIKE"/>
    <property type="match status" value="1"/>
</dbReference>
<evidence type="ECO:0000313" key="7">
    <source>
        <dbReference type="RefSeq" id="XP_011095337.1"/>
    </source>
</evidence>
<feature type="domain" description="Bifunctional inhibitor/plant lipid transfer protein/seed storage helical" evidence="5">
    <location>
        <begin position="54"/>
        <end position="143"/>
    </location>
</feature>
<dbReference type="InterPro" id="IPR000617">
    <property type="entry name" value="Napin/2SS/CON"/>
</dbReference>
<dbReference type="AlphaFoldDB" id="A0A6I9ULP3"/>
<keyword evidence="3" id="KW-0708">Seed storage protein</keyword>
<dbReference type="SUPFAM" id="SSF47699">
    <property type="entry name" value="Bifunctional inhibitor/lipid-transfer protein/seed storage 2S albumin"/>
    <property type="match status" value="1"/>
</dbReference>
<proteinExistence type="inferred from homology"/>
<dbReference type="Gene3D" id="1.10.110.10">
    <property type="entry name" value="Plant lipid-transfer and hydrophobic proteins"/>
    <property type="match status" value="1"/>
</dbReference>
<evidence type="ECO:0000313" key="6">
    <source>
        <dbReference type="Proteomes" id="UP000504604"/>
    </source>
</evidence>
<organism evidence="6 7">
    <name type="scientific">Sesamum indicum</name>
    <name type="common">Oriental sesame</name>
    <name type="synonym">Sesamum orientale</name>
    <dbReference type="NCBI Taxonomy" id="4182"/>
    <lineage>
        <taxon>Eukaryota</taxon>
        <taxon>Viridiplantae</taxon>
        <taxon>Streptophyta</taxon>
        <taxon>Embryophyta</taxon>
        <taxon>Tracheophyta</taxon>
        <taxon>Spermatophyta</taxon>
        <taxon>Magnoliopsida</taxon>
        <taxon>eudicotyledons</taxon>
        <taxon>Gunneridae</taxon>
        <taxon>Pentapetalae</taxon>
        <taxon>asterids</taxon>
        <taxon>lamiids</taxon>
        <taxon>Lamiales</taxon>
        <taxon>Pedaliaceae</taxon>
        <taxon>Sesamum</taxon>
    </lineage>
</organism>
<dbReference type="KEGG" id="sind:105174824"/>
<dbReference type="InterPro" id="IPR036312">
    <property type="entry name" value="Bifun_inhib/LTP/seed_sf"/>
</dbReference>
<dbReference type="PANTHER" id="PTHR35496">
    <property type="entry name" value="2S SEED STORAGE PROTEIN 1-RELATED"/>
    <property type="match status" value="1"/>
</dbReference>
<evidence type="ECO:0000256" key="2">
    <source>
        <dbReference type="ARBA" id="ARBA00022761"/>
    </source>
</evidence>
<reference evidence="7" key="1">
    <citation type="submission" date="2025-08" db="UniProtKB">
        <authorList>
            <consortium name="RefSeq"/>
        </authorList>
    </citation>
    <scope>IDENTIFICATION</scope>
</reference>
<keyword evidence="2" id="KW-0758">Storage protein</keyword>
<accession>A0A6I9ULP3</accession>
<dbReference type="GeneID" id="105174824"/>
<dbReference type="OrthoDB" id="913620at2759"/>
<dbReference type="RefSeq" id="XP_011095337.1">
    <property type="nucleotide sequence ID" value="XM_011097035.2"/>
</dbReference>
<dbReference type="Pfam" id="PF00234">
    <property type="entry name" value="Tryp_alpha_amyl"/>
    <property type="match status" value="1"/>
</dbReference>
<feature type="chain" id="PRO_5026776866" evidence="4">
    <location>
        <begin position="24"/>
        <end position="150"/>
    </location>
</feature>
<evidence type="ECO:0000259" key="5">
    <source>
        <dbReference type="SMART" id="SM00499"/>
    </source>
</evidence>
<name>A0A6I9ULP3_SESIN</name>
<dbReference type="GO" id="GO:0045735">
    <property type="term" value="F:nutrient reservoir activity"/>
    <property type="evidence" value="ECO:0007669"/>
    <property type="project" value="UniProtKB-KW"/>
</dbReference>
<comment type="similarity">
    <text evidence="1">Belongs to the 2S seed storage albumins family.</text>
</comment>
<dbReference type="Proteomes" id="UP000504604">
    <property type="component" value="Linkage group LG12"/>
</dbReference>
<dbReference type="Gramene" id="SIN_1014476.t">
    <property type="protein sequence ID" value="SIN_1014476.t.cds1"/>
    <property type="gene ID" value="SIN_1014476"/>
</dbReference>
<dbReference type="InParanoid" id="A0A6I9ULP3"/>
<sequence length="150" mass="17606">MARFTVALAVLFLMAAASASASAHKTVVTTTVAEEEENQQWCEWESQQCRMGHCMQWMRSVRVPYEESFVRSAVADQGRFEEEHLRQCCNELRAVKSQCRCEALRCMMRRMMQEYGREQEMQQMMQKAEYLPRMCGMSYPTQCRMRAIFA</sequence>
<evidence type="ECO:0000256" key="3">
    <source>
        <dbReference type="ARBA" id="ARBA00023129"/>
    </source>
</evidence>
<dbReference type="CDD" id="cd00261">
    <property type="entry name" value="AAI_SS"/>
    <property type="match status" value="1"/>
</dbReference>
<keyword evidence="6" id="KW-1185">Reference proteome</keyword>
<keyword evidence="4" id="KW-0732">Signal</keyword>
<protein>
    <submittedName>
        <fullName evidence="7">2S seed storage protein 1-like</fullName>
    </submittedName>
</protein>
<evidence type="ECO:0000256" key="4">
    <source>
        <dbReference type="SAM" id="SignalP"/>
    </source>
</evidence>
<gene>
    <name evidence="7" type="primary">LOC105174824</name>
</gene>
<dbReference type="SMART" id="SM00499">
    <property type="entry name" value="AAI"/>
    <property type="match status" value="1"/>
</dbReference>
<feature type="signal peptide" evidence="4">
    <location>
        <begin position="1"/>
        <end position="23"/>
    </location>
</feature>